<evidence type="ECO:0000313" key="1">
    <source>
        <dbReference type="EMBL" id="CAG9312341.1"/>
    </source>
</evidence>
<sequence length="82" mass="9359">MLSQKANCWRPIHIQHARPQLRSAVLSCILDSSSIGKITVRYTKNETVPAPWVGKQIRGHFNSAEAGYSDLLWCIKYTNWIC</sequence>
<accession>A0AAU9IGE1</accession>
<name>A0AAU9IGE1_9CILI</name>
<gene>
    <name evidence="1" type="ORF">BSTOLATCC_MIC5583</name>
</gene>
<keyword evidence="2" id="KW-1185">Reference proteome</keyword>
<comment type="caution">
    <text evidence="1">The sequence shown here is derived from an EMBL/GenBank/DDBJ whole genome shotgun (WGS) entry which is preliminary data.</text>
</comment>
<dbReference type="AlphaFoldDB" id="A0AAU9IGE1"/>
<dbReference type="EMBL" id="CAJZBQ010000005">
    <property type="protein sequence ID" value="CAG9312341.1"/>
    <property type="molecule type" value="Genomic_DNA"/>
</dbReference>
<proteinExistence type="predicted"/>
<dbReference type="Proteomes" id="UP001162131">
    <property type="component" value="Unassembled WGS sequence"/>
</dbReference>
<protein>
    <submittedName>
        <fullName evidence="1">Uncharacterized protein</fullName>
    </submittedName>
</protein>
<evidence type="ECO:0000313" key="2">
    <source>
        <dbReference type="Proteomes" id="UP001162131"/>
    </source>
</evidence>
<organism evidence="1 2">
    <name type="scientific">Blepharisma stoltei</name>
    <dbReference type="NCBI Taxonomy" id="1481888"/>
    <lineage>
        <taxon>Eukaryota</taxon>
        <taxon>Sar</taxon>
        <taxon>Alveolata</taxon>
        <taxon>Ciliophora</taxon>
        <taxon>Postciliodesmatophora</taxon>
        <taxon>Heterotrichea</taxon>
        <taxon>Heterotrichida</taxon>
        <taxon>Blepharismidae</taxon>
        <taxon>Blepharisma</taxon>
    </lineage>
</organism>
<reference evidence="1" key="1">
    <citation type="submission" date="2021-09" db="EMBL/GenBank/DDBJ databases">
        <authorList>
            <consortium name="AG Swart"/>
            <person name="Singh M."/>
            <person name="Singh A."/>
            <person name="Seah K."/>
            <person name="Emmerich C."/>
        </authorList>
    </citation>
    <scope>NUCLEOTIDE SEQUENCE</scope>
    <source>
        <strain evidence="1">ATCC30299</strain>
    </source>
</reference>